<accession>A0A931GZU5</accession>
<proteinExistence type="predicted"/>
<keyword evidence="1" id="KW-0732">Signal</keyword>
<dbReference type="NCBIfam" id="TIGR04183">
    <property type="entry name" value="Por_Secre_tail"/>
    <property type="match status" value="1"/>
</dbReference>
<dbReference type="EMBL" id="JADWYR010000003">
    <property type="protein sequence ID" value="MBG9378407.1"/>
    <property type="molecule type" value="Genomic_DNA"/>
</dbReference>
<protein>
    <submittedName>
        <fullName evidence="3">T9SS type A sorting domain-containing protein</fullName>
    </submittedName>
</protein>
<evidence type="ECO:0000313" key="3">
    <source>
        <dbReference type="EMBL" id="MBG9378407.1"/>
    </source>
</evidence>
<evidence type="ECO:0000256" key="1">
    <source>
        <dbReference type="SAM" id="SignalP"/>
    </source>
</evidence>
<dbReference type="RefSeq" id="WP_196992512.1">
    <property type="nucleotide sequence ID" value="NZ_JADWYR010000003.1"/>
</dbReference>
<feature type="signal peptide" evidence="1">
    <location>
        <begin position="1"/>
        <end position="24"/>
    </location>
</feature>
<dbReference type="Proteomes" id="UP000628448">
    <property type="component" value="Unassembled WGS sequence"/>
</dbReference>
<feature type="domain" description="Secretion system C-terminal sorting" evidence="2">
    <location>
        <begin position="425"/>
        <end position="500"/>
    </location>
</feature>
<sequence length="502" mass="56873">MLLKTISSYTLLLTLICVSTYSTAQTFSLGVKSIQYSYAFEKAKNEDYFFGTVMFSSVVSNYYYLTRIDTVGKVKWEKYFPANHPVPYICLSATSDNGLILFAKDYDTMKNNYSLLVKLNENGNVQWAKRFLVSNNLLTTPVSVIENESREYVLLYDVVENNIYKHKRPQISVFSSTGVLISQRGTSPSVFGGNDYYSNSLYINSNGDYIIGAEVVLVDFENNSASEVLKIFKDHKKPILTDIIFGDSYDSDWPNKVIEKNNRLFIIGGYGVYSDYPHKFLFTYTNFSEAELECKVTLMEQDVFLNQQLVNAGKIPHKRELFPSIDKNGNMYGLWYNDDHVTINKWTAESKICPDYTAPLLNTRSKVSTARISRMEIKENVDSISLLENYNLLPGDTALIFTECNDITLSGLQKPVKAGNSAVGLFPNPAQDFTLINFQLSAKSTVTIKVLSIDGMILQSMKENLWSGKYQRRLDIATLASGCYIIQLMIGNHTETYKVVKD</sequence>
<feature type="chain" id="PRO_5037804554" evidence="1">
    <location>
        <begin position="25"/>
        <end position="502"/>
    </location>
</feature>
<organism evidence="3 4">
    <name type="scientific">Panacibacter microcysteis</name>
    <dbReference type="NCBI Taxonomy" id="2793269"/>
    <lineage>
        <taxon>Bacteria</taxon>
        <taxon>Pseudomonadati</taxon>
        <taxon>Bacteroidota</taxon>
        <taxon>Chitinophagia</taxon>
        <taxon>Chitinophagales</taxon>
        <taxon>Chitinophagaceae</taxon>
        <taxon>Panacibacter</taxon>
    </lineage>
</organism>
<dbReference type="Pfam" id="PF18962">
    <property type="entry name" value="Por_Secre_tail"/>
    <property type="match status" value="1"/>
</dbReference>
<name>A0A931GZU5_9BACT</name>
<dbReference type="InterPro" id="IPR026444">
    <property type="entry name" value="Secre_tail"/>
</dbReference>
<reference evidence="3" key="1">
    <citation type="submission" date="2020-11" db="EMBL/GenBank/DDBJ databases">
        <title>Bacterial whole genome sequence for Panacibacter sp. DH6.</title>
        <authorList>
            <person name="Le V."/>
            <person name="Ko S."/>
            <person name="Ahn C.-Y."/>
            <person name="Oh H.-M."/>
        </authorList>
    </citation>
    <scope>NUCLEOTIDE SEQUENCE</scope>
    <source>
        <strain evidence="3">DH6</strain>
    </source>
</reference>
<keyword evidence="4" id="KW-1185">Reference proteome</keyword>
<gene>
    <name evidence="3" type="ORF">I5907_19370</name>
</gene>
<comment type="caution">
    <text evidence="3">The sequence shown here is derived from an EMBL/GenBank/DDBJ whole genome shotgun (WGS) entry which is preliminary data.</text>
</comment>
<evidence type="ECO:0000259" key="2">
    <source>
        <dbReference type="Pfam" id="PF18962"/>
    </source>
</evidence>
<dbReference type="AlphaFoldDB" id="A0A931GZU5"/>
<evidence type="ECO:0000313" key="4">
    <source>
        <dbReference type="Proteomes" id="UP000628448"/>
    </source>
</evidence>